<dbReference type="Gene3D" id="3.80.10.10">
    <property type="entry name" value="Ribonuclease Inhibitor"/>
    <property type="match status" value="1"/>
</dbReference>
<dbReference type="OrthoDB" id="1349631at2"/>
<dbReference type="Proteomes" id="UP000030121">
    <property type="component" value="Unassembled WGS sequence"/>
</dbReference>
<sequence length="156" mass="18564">MKFNIEDLSKTDTLYKLDLSNRNFKSQPDLSEFTILDLDLSHNKIAHFEEKKLPKGIYTLNISHNKLSRNIIIREKRNFKKLDFSFNKIEVFYYQNGISQNLNLSDNRLKDLQMAQYNKKLADTLNVANNKDLETKSWYFPQFYNHLVNYSLSTKN</sequence>
<name>A0A0A2MC27_9FLAO</name>
<dbReference type="AlphaFoldDB" id="A0A0A2MC27"/>
<keyword evidence="2" id="KW-1185">Reference proteome</keyword>
<organism evidence="1 2">
    <name type="scientific">Flavobacterium suncheonense GH29-5 = DSM 17707</name>
    <dbReference type="NCBI Taxonomy" id="1121899"/>
    <lineage>
        <taxon>Bacteria</taxon>
        <taxon>Pseudomonadati</taxon>
        <taxon>Bacteroidota</taxon>
        <taxon>Flavobacteriia</taxon>
        <taxon>Flavobacteriales</taxon>
        <taxon>Flavobacteriaceae</taxon>
        <taxon>Flavobacterium</taxon>
    </lineage>
</organism>
<protein>
    <submittedName>
        <fullName evidence="1">Uncharacterized protein</fullName>
    </submittedName>
</protein>
<accession>A0A0A2MC27</accession>
<dbReference type="InterPro" id="IPR032675">
    <property type="entry name" value="LRR_dom_sf"/>
</dbReference>
<evidence type="ECO:0000313" key="1">
    <source>
        <dbReference type="EMBL" id="KGO90207.1"/>
    </source>
</evidence>
<dbReference type="RefSeq" id="WP_026981190.1">
    <property type="nucleotide sequence ID" value="NZ_JRLW01000003.1"/>
</dbReference>
<proteinExistence type="predicted"/>
<dbReference type="EMBL" id="JRLW01000003">
    <property type="protein sequence ID" value="KGO90207.1"/>
    <property type="molecule type" value="Genomic_DNA"/>
</dbReference>
<evidence type="ECO:0000313" key="2">
    <source>
        <dbReference type="Proteomes" id="UP000030121"/>
    </source>
</evidence>
<dbReference type="eggNOG" id="COG4886">
    <property type="taxonomic scope" value="Bacteria"/>
</dbReference>
<gene>
    <name evidence="1" type="ORF">Q764_03880</name>
</gene>
<dbReference type="STRING" id="1121899.GCA_000430025_00156"/>
<dbReference type="SUPFAM" id="SSF52058">
    <property type="entry name" value="L domain-like"/>
    <property type="match status" value="1"/>
</dbReference>
<comment type="caution">
    <text evidence="1">The sequence shown here is derived from an EMBL/GenBank/DDBJ whole genome shotgun (WGS) entry which is preliminary data.</text>
</comment>
<reference evidence="1 2" key="1">
    <citation type="submission" date="2013-09" db="EMBL/GenBank/DDBJ databases">
        <authorList>
            <person name="Zeng Z."/>
            <person name="Chen C."/>
        </authorList>
    </citation>
    <scope>NUCLEOTIDE SEQUENCE [LARGE SCALE GENOMIC DNA]</scope>
    <source>
        <strain evidence="1 2">GH29-5</strain>
    </source>
</reference>